<proteinExistence type="predicted"/>
<dbReference type="SMART" id="SM00989">
    <property type="entry name" value="V4R"/>
    <property type="match status" value="1"/>
</dbReference>
<dbReference type="PANTHER" id="PTHR35090">
    <property type="entry name" value="DNA-DIRECTED RNA POLYMERASE SUBUNIT I"/>
    <property type="match status" value="1"/>
</dbReference>
<dbReference type="AlphaFoldDB" id="A0A158D277"/>
<dbReference type="RefSeq" id="WP_086973091.1">
    <property type="nucleotide sequence ID" value="NZ_FCOJ02000066.1"/>
</dbReference>
<reference evidence="2" key="1">
    <citation type="submission" date="2016-01" db="EMBL/GenBank/DDBJ databases">
        <authorList>
            <person name="Peeters C."/>
        </authorList>
    </citation>
    <scope>NUCLEOTIDE SEQUENCE [LARGE SCALE GENOMIC DNA]</scope>
    <source>
        <strain evidence="2">LMG 29325</strain>
    </source>
</reference>
<dbReference type="Gene3D" id="3.30.1380.20">
    <property type="entry name" value="Trafficking protein particle complex subunit 3"/>
    <property type="match status" value="1"/>
</dbReference>
<gene>
    <name evidence="2" type="ORF">AWB82_06154</name>
</gene>
<accession>A0A158D277</accession>
<evidence type="ECO:0000313" key="3">
    <source>
        <dbReference type="Proteomes" id="UP000054596"/>
    </source>
</evidence>
<keyword evidence="3" id="KW-1185">Reference proteome</keyword>
<name>A0A158D277_9BURK</name>
<dbReference type="Pfam" id="PF19367">
    <property type="entry name" value="DUF5943"/>
    <property type="match status" value="1"/>
</dbReference>
<feature type="domain" description="4-vinyl reductase 4VR" evidence="1">
    <location>
        <begin position="104"/>
        <end position="175"/>
    </location>
</feature>
<sequence>MQPQLPIDVDPQTGVWTTDALPMLYVPRHFFTNNHVAVEDALGRETYAEILYKAGYKSAYHWCDKEAGKHGISGIACFEHYLKRLSQRGWGLFTIVEADPSTSHARIHLHNSSFVLAQPGKEGKLCYMFAGWFAGAMDWVNDTAPDSAKKGPRSKSIETQCGGEGCDCCVFEVSPSATES</sequence>
<protein>
    <submittedName>
        <fullName evidence="2">V4R domain-containing protein</fullName>
    </submittedName>
</protein>
<dbReference type="SUPFAM" id="SSF111126">
    <property type="entry name" value="Ligand-binding domain in the NO signalling and Golgi transport"/>
    <property type="match status" value="1"/>
</dbReference>
<dbReference type="InterPro" id="IPR004096">
    <property type="entry name" value="V4R"/>
</dbReference>
<evidence type="ECO:0000313" key="2">
    <source>
        <dbReference type="EMBL" id="SAK88450.1"/>
    </source>
</evidence>
<dbReference type="EMBL" id="FCOJ02000066">
    <property type="protein sequence ID" value="SAK88450.1"/>
    <property type="molecule type" value="Genomic_DNA"/>
</dbReference>
<dbReference type="InterPro" id="IPR024096">
    <property type="entry name" value="NO_sig/Golgi_transp_ligand-bd"/>
</dbReference>
<dbReference type="PANTHER" id="PTHR35090:SF1">
    <property type="entry name" value="SLR0144 PROTEIN"/>
    <property type="match status" value="1"/>
</dbReference>
<evidence type="ECO:0000259" key="1">
    <source>
        <dbReference type="SMART" id="SM00989"/>
    </source>
</evidence>
<dbReference type="InterPro" id="IPR045987">
    <property type="entry name" value="DUF5943"/>
</dbReference>
<organism evidence="2 3">
    <name type="scientific">Caballeronia glebae</name>
    <dbReference type="NCBI Taxonomy" id="1777143"/>
    <lineage>
        <taxon>Bacteria</taxon>
        <taxon>Pseudomonadati</taxon>
        <taxon>Pseudomonadota</taxon>
        <taxon>Betaproteobacteria</taxon>
        <taxon>Burkholderiales</taxon>
        <taxon>Burkholderiaceae</taxon>
        <taxon>Caballeronia</taxon>
    </lineage>
</organism>
<dbReference type="OrthoDB" id="8264576at2"/>
<comment type="caution">
    <text evidence="2">The sequence shown here is derived from an EMBL/GenBank/DDBJ whole genome shotgun (WGS) entry which is preliminary data.</text>
</comment>
<dbReference type="STRING" id="1777143.AWB82_06154"/>
<dbReference type="Proteomes" id="UP000054596">
    <property type="component" value="Unassembled WGS sequence"/>
</dbReference>